<sequence length="294" mass="33115">MVRGIREVLPRGQRVAPTPPQTAVDRCERLPPGPGCLEALGTHKVTYPFLRRVLELTRGHHRLTSSLPPSSVSQRTASKPQGKHEDLDVIFCTTGGSCIQVDVASGDVLLGRGRWIPEHAPIAQAQRERRDRLSPRYHVAYAVQAIAKLQGERLKSIDVKPEGFRDFDQYIEAYFPKVGPSIYGEKCRSWSKMGKEEGRIVGLLLGISRYHMVCPCLQLTADDIGPSLHTMRALSHLRWEDYNYDSVDPVDNRLHWLGDGQTVAEIMMSGDRVWYLREPFLEVPPVPEDLICAE</sequence>
<protein>
    <submittedName>
        <fullName evidence="1">Uncharacterized protein</fullName>
    </submittedName>
</protein>
<accession>A0ACC1NX96</accession>
<evidence type="ECO:0000313" key="2">
    <source>
        <dbReference type="Proteomes" id="UP001144978"/>
    </source>
</evidence>
<comment type="caution">
    <text evidence="1">The sequence shown here is derived from an EMBL/GenBank/DDBJ whole genome shotgun (WGS) entry which is preliminary data.</text>
</comment>
<reference evidence="1" key="1">
    <citation type="submission" date="2022-08" db="EMBL/GenBank/DDBJ databases">
        <title>Genome Sequence of Pycnoporus sanguineus.</title>
        <authorList>
            <person name="Buettner E."/>
        </authorList>
    </citation>
    <scope>NUCLEOTIDE SEQUENCE</scope>
    <source>
        <strain evidence="1">CG-C14</strain>
    </source>
</reference>
<dbReference type="EMBL" id="JANSHE010003928">
    <property type="protein sequence ID" value="KAJ2982938.1"/>
    <property type="molecule type" value="Genomic_DNA"/>
</dbReference>
<keyword evidence="2" id="KW-1185">Reference proteome</keyword>
<dbReference type="Proteomes" id="UP001144978">
    <property type="component" value="Unassembled WGS sequence"/>
</dbReference>
<proteinExistence type="predicted"/>
<gene>
    <name evidence="1" type="ORF">NUW54_g10688</name>
</gene>
<evidence type="ECO:0000313" key="1">
    <source>
        <dbReference type="EMBL" id="KAJ2982938.1"/>
    </source>
</evidence>
<organism evidence="1 2">
    <name type="scientific">Trametes sanguinea</name>
    <dbReference type="NCBI Taxonomy" id="158606"/>
    <lineage>
        <taxon>Eukaryota</taxon>
        <taxon>Fungi</taxon>
        <taxon>Dikarya</taxon>
        <taxon>Basidiomycota</taxon>
        <taxon>Agaricomycotina</taxon>
        <taxon>Agaricomycetes</taxon>
        <taxon>Polyporales</taxon>
        <taxon>Polyporaceae</taxon>
        <taxon>Trametes</taxon>
    </lineage>
</organism>
<name>A0ACC1NX96_9APHY</name>